<dbReference type="EMBL" id="QAON01000011">
    <property type="protein sequence ID" value="PTQ88561.1"/>
    <property type="molecule type" value="Genomic_DNA"/>
</dbReference>
<evidence type="ECO:0000313" key="2">
    <source>
        <dbReference type="EMBL" id="PTQ88561.1"/>
    </source>
</evidence>
<dbReference type="Proteomes" id="UP000244223">
    <property type="component" value="Unassembled WGS sequence"/>
</dbReference>
<sequence>METGQQQVMAGMSPCHHEGTGMAQADQSHPSTADKAMADKATPCLANIICHLTVGINTAPLTTNTLTTYSAVVPLAPAFVPKIALSPPDKPPRV</sequence>
<protein>
    <submittedName>
        <fullName evidence="2">Uncharacterized protein</fullName>
    </submittedName>
</protein>
<accession>A0A2T5IX83</accession>
<gene>
    <name evidence="2" type="ORF">C8N29_11184</name>
</gene>
<dbReference type="AlphaFoldDB" id="A0A2T5IX83"/>
<comment type="caution">
    <text evidence="2">The sequence shown here is derived from an EMBL/GenBank/DDBJ whole genome shotgun (WGS) entry which is preliminary data.</text>
</comment>
<keyword evidence="3" id="KW-1185">Reference proteome</keyword>
<feature type="region of interest" description="Disordered" evidence="1">
    <location>
        <begin position="1"/>
        <end position="36"/>
    </location>
</feature>
<evidence type="ECO:0000256" key="1">
    <source>
        <dbReference type="SAM" id="MobiDB-lite"/>
    </source>
</evidence>
<organism evidence="2 3">
    <name type="scientific">Agitococcus lubricus</name>
    <dbReference type="NCBI Taxonomy" id="1077255"/>
    <lineage>
        <taxon>Bacteria</taxon>
        <taxon>Pseudomonadati</taxon>
        <taxon>Pseudomonadota</taxon>
        <taxon>Gammaproteobacteria</taxon>
        <taxon>Moraxellales</taxon>
        <taxon>Moraxellaceae</taxon>
        <taxon>Agitococcus</taxon>
    </lineage>
</organism>
<evidence type="ECO:0000313" key="3">
    <source>
        <dbReference type="Proteomes" id="UP000244223"/>
    </source>
</evidence>
<proteinExistence type="predicted"/>
<name>A0A2T5IX83_9GAMM</name>
<reference evidence="2 3" key="1">
    <citation type="submission" date="2018-04" db="EMBL/GenBank/DDBJ databases">
        <title>Genomic Encyclopedia of Archaeal and Bacterial Type Strains, Phase II (KMG-II): from individual species to whole genera.</title>
        <authorList>
            <person name="Goeker M."/>
        </authorList>
    </citation>
    <scope>NUCLEOTIDE SEQUENCE [LARGE SCALE GENOMIC DNA]</scope>
    <source>
        <strain evidence="2 3">DSM 5822</strain>
    </source>
</reference>